<dbReference type="PANTHER" id="PTHR14215">
    <property type="entry name" value="PROTEIN OF UNKNOWN FUNCTION DUF729"/>
    <property type="match status" value="1"/>
</dbReference>
<comment type="function">
    <text evidence="6">Plays a role in mitochondrial aerobic respiration. Regulates mitochondrial organization and fission.</text>
</comment>
<protein>
    <recommendedName>
        <fullName evidence="6">Mitochondrial fission regulator</fullName>
    </recommendedName>
</protein>
<dbReference type="InParanoid" id="A0A672SYR1"/>
<dbReference type="Proteomes" id="UP000472262">
    <property type="component" value="Unassembled WGS sequence"/>
</dbReference>
<evidence type="ECO:0000256" key="6">
    <source>
        <dbReference type="RuleBase" id="RU369053"/>
    </source>
</evidence>
<dbReference type="GO" id="GO:0005739">
    <property type="term" value="C:mitochondrion"/>
    <property type="evidence" value="ECO:0007669"/>
    <property type="project" value="UniProtKB-SubCell"/>
</dbReference>
<evidence type="ECO:0000256" key="1">
    <source>
        <dbReference type="ARBA" id="ARBA00004173"/>
    </source>
</evidence>
<keyword evidence="8" id="KW-0472">Membrane</keyword>
<keyword evidence="8" id="KW-0812">Transmembrane</keyword>
<dbReference type="Ensembl" id="ENSSGRT00000114176.1">
    <property type="protein sequence ID" value="ENSSGRP00000107460.1"/>
    <property type="gene ID" value="ENSSGRG00000053043.1"/>
</dbReference>
<gene>
    <name evidence="9" type="primary">LOC107586713</name>
</gene>
<dbReference type="Pfam" id="PF05308">
    <property type="entry name" value="Mito_fiss_reg"/>
    <property type="match status" value="1"/>
</dbReference>
<feature type="compositionally biased region" description="Low complexity" evidence="7">
    <location>
        <begin position="156"/>
        <end position="166"/>
    </location>
</feature>
<dbReference type="FunCoup" id="A0A672SYR1">
    <property type="interactions" value="896"/>
</dbReference>
<evidence type="ECO:0000256" key="7">
    <source>
        <dbReference type="SAM" id="MobiDB-lite"/>
    </source>
</evidence>
<feature type="transmembrane region" description="Helical" evidence="8">
    <location>
        <begin position="313"/>
        <end position="336"/>
    </location>
</feature>
<evidence type="ECO:0000256" key="5">
    <source>
        <dbReference type="ARBA" id="ARBA00037378"/>
    </source>
</evidence>
<evidence type="ECO:0000256" key="8">
    <source>
        <dbReference type="SAM" id="Phobius"/>
    </source>
</evidence>
<proteinExistence type="inferred from homology"/>
<comment type="subcellular location">
    <subcellularLocation>
        <location evidence="1 6">Mitochondrion</location>
    </subcellularLocation>
</comment>
<keyword evidence="4 6" id="KW-0496">Mitochondrion</keyword>
<dbReference type="InterPro" id="IPR007972">
    <property type="entry name" value="Mtfr1"/>
</dbReference>
<keyword evidence="3" id="KW-0809">Transit peptide</keyword>
<evidence type="ECO:0000256" key="4">
    <source>
        <dbReference type="ARBA" id="ARBA00023128"/>
    </source>
</evidence>
<feature type="region of interest" description="Disordered" evidence="7">
    <location>
        <begin position="156"/>
        <end position="195"/>
    </location>
</feature>
<accession>A0A672SYR1</accession>
<keyword evidence="10" id="KW-1185">Reference proteome</keyword>
<feature type="compositionally biased region" description="Pro residues" evidence="7">
    <location>
        <begin position="167"/>
        <end position="191"/>
    </location>
</feature>
<organism evidence="9 10">
    <name type="scientific">Sinocyclocheilus grahami</name>
    <name type="common">Dianchi golden-line fish</name>
    <name type="synonym">Barbus grahami</name>
    <dbReference type="NCBI Taxonomy" id="75366"/>
    <lineage>
        <taxon>Eukaryota</taxon>
        <taxon>Metazoa</taxon>
        <taxon>Chordata</taxon>
        <taxon>Craniata</taxon>
        <taxon>Vertebrata</taxon>
        <taxon>Euteleostomi</taxon>
        <taxon>Actinopterygii</taxon>
        <taxon>Neopterygii</taxon>
        <taxon>Teleostei</taxon>
        <taxon>Ostariophysi</taxon>
        <taxon>Cypriniformes</taxon>
        <taxon>Cyprinidae</taxon>
        <taxon>Cyprininae</taxon>
        <taxon>Sinocyclocheilus</taxon>
    </lineage>
</organism>
<dbReference type="GO" id="GO:0000266">
    <property type="term" value="P:mitochondrial fission"/>
    <property type="evidence" value="ECO:0007669"/>
    <property type="project" value="UniProtKB-UniRule"/>
</dbReference>
<name>A0A672SYR1_SINGR</name>
<evidence type="ECO:0000256" key="2">
    <source>
        <dbReference type="ARBA" id="ARBA00005807"/>
    </source>
</evidence>
<evidence type="ECO:0000313" key="10">
    <source>
        <dbReference type="Proteomes" id="UP000472262"/>
    </source>
</evidence>
<reference evidence="9" key="1">
    <citation type="submission" date="2025-08" db="UniProtKB">
        <authorList>
            <consortium name="Ensembl"/>
        </authorList>
    </citation>
    <scope>IDENTIFICATION</scope>
</reference>
<keyword evidence="8" id="KW-1133">Transmembrane helix</keyword>
<comment type="similarity">
    <text evidence="2 6">Belongs to the MTFR1 family.</text>
</comment>
<evidence type="ECO:0000313" key="9">
    <source>
        <dbReference type="Ensembl" id="ENSSGRP00000107460.1"/>
    </source>
</evidence>
<dbReference type="GO" id="GO:0009060">
    <property type="term" value="P:aerobic respiration"/>
    <property type="evidence" value="ECO:0007669"/>
    <property type="project" value="UniProtKB-UniRule"/>
</dbReference>
<sequence>MSGNHRRIEMDLATVSSSKPYGSSRSIVRRIATNLPLAPCPRVHFQLHRFAAGASFLNNSNGPNGLVATLADVGWMDREESDGAGRNRFEADSGLFFRTQQCRPLRRRQSLPSLHQAEPAPQSQTIINDEAIQKISALETELAKLRAQIAQIVQAQEQSAQSTAPAPGGPPVPQAPPMTPVPPPPPPPCPAPGMQRSYSAIDLIRERRGKKAEQKTILDSAPKKPELPNMLDVLKDMGKVKLRSVKSHQEDTKPKPVEPTDAATLIAEALKRKFAHRYRSDSECDGNFNLPATENKTHIETPLVREILFLEKLISHVFCFSAIVILCHFFCSLANIC</sequence>
<comment type="function">
    <text evidence="5">May play a role in mitochondrial aerobic respiration. May also regulate mitochondrial organization and fission.</text>
</comment>
<dbReference type="PANTHER" id="PTHR14215:SF1">
    <property type="entry name" value="MITOCHONDRIAL FISSION REGULATOR 1"/>
    <property type="match status" value="1"/>
</dbReference>
<dbReference type="AlphaFoldDB" id="A0A672SYR1"/>
<reference evidence="9" key="2">
    <citation type="submission" date="2025-09" db="UniProtKB">
        <authorList>
            <consortium name="Ensembl"/>
        </authorList>
    </citation>
    <scope>IDENTIFICATION</scope>
</reference>
<evidence type="ECO:0000256" key="3">
    <source>
        <dbReference type="ARBA" id="ARBA00022946"/>
    </source>
</evidence>